<feature type="active site" description="Charge relay system" evidence="15">
    <location>
        <position position="289"/>
    </location>
</feature>
<dbReference type="EMBL" id="JAPZBQ010000004">
    <property type="protein sequence ID" value="KAJ5334944.1"/>
    <property type="molecule type" value="Genomic_DNA"/>
</dbReference>
<dbReference type="CDD" id="cd04056">
    <property type="entry name" value="Peptidases_S53"/>
    <property type="match status" value="1"/>
</dbReference>
<comment type="cofactor">
    <cofactor evidence="15">
        <name>Ca(2+)</name>
        <dbReference type="ChEBI" id="CHEBI:29108"/>
    </cofactor>
    <text evidence="15">Binds 1 Ca(2+) ion per subunit.</text>
</comment>
<keyword evidence="13" id="KW-0865">Zymogen</keyword>
<protein>
    <recommendedName>
        <fullName evidence="4">tripeptidyl-peptidase II</fullName>
        <ecNumber evidence="4">3.4.14.10</ecNumber>
    </recommendedName>
</protein>
<feature type="binding site" evidence="15">
    <location>
        <position position="542"/>
    </location>
    <ligand>
        <name>Ca(2+)</name>
        <dbReference type="ChEBI" id="CHEBI:29108"/>
    </ligand>
</feature>
<comment type="function">
    <text evidence="2">Secreted tripeptidyl-peptidase which degrades proteins at acidic pHs and is involved in virulence.</text>
</comment>
<dbReference type="FunFam" id="3.40.50.200:FF:000015">
    <property type="entry name" value="Tripeptidyl peptidase A"/>
    <property type="match status" value="1"/>
</dbReference>
<name>A0A9W9QF46_PENBR</name>
<comment type="subcellular location">
    <subcellularLocation>
        <location evidence="3">Secreted</location>
        <location evidence="3">Extracellular space</location>
    </subcellularLocation>
</comment>
<evidence type="ECO:0000256" key="1">
    <source>
        <dbReference type="ARBA" id="ARBA00001910"/>
    </source>
</evidence>
<feature type="binding site" evidence="15">
    <location>
        <position position="575"/>
    </location>
    <ligand>
        <name>Ca(2+)</name>
        <dbReference type="ChEBI" id="CHEBI:29108"/>
    </ligand>
</feature>
<dbReference type="InterPro" id="IPR000209">
    <property type="entry name" value="Peptidase_S8/S53_dom"/>
</dbReference>
<evidence type="ECO:0000259" key="17">
    <source>
        <dbReference type="PROSITE" id="PS51695"/>
    </source>
</evidence>
<evidence type="ECO:0000256" key="16">
    <source>
        <dbReference type="SAM" id="SignalP"/>
    </source>
</evidence>
<evidence type="ECO:0000256" key="10">
    <source>
        <dbReference type="ARBA" id="ARBA00022825"/>
    </source>
</evidence>
<feature type="active site" description="Charge relay system" evidence="15">
    <location>
        <position position="285"/>
    </location>
</feature>
<dbReference type="EC" id="3.4.14.10" evidence="4"/>
<keyword evidence="14" id="KW-0325">Glycoprotein</keyword>
<dbReference type="InterPro" id="IPR015366">
    <property type="entry name" value="S53_propep"/>
</dbReference>
<evidence type="ECO:0000256" key="3">
    <source>
        <dbReference type="ARBA" id="ARBA00004239"/>
    </source>
</evidence>
<comment type="catalytic activity">
    <reaction evidence="1">
        <text>Release of an N-terminal tripeptide from a polypeptide.</text>
        <dbReference type="EC" id="3.4.14.10"/>
    </reaction>
</comment>
<evidence type="ECO:0000313" key="18">
    <source>
        <dbReference type="EMBL" id="KAJ5334944.1"/>
    </source>
</evidence>
<evidence type="ECO:0000256" key="6">
    <source>
        <dbReference type="ARBA" id="ARBA00022670"/>
    </source>
</evidence>
<dbReference type="Gene3D" id="3.40.50.200">
    <property type="entry name" value="Peptidase S8/S53 domain"/>
    <property type="match status" value="1"/>
</dbReference>
<evidence type="ECO:0000256" key="13">
    <source>
        <dbReference type="ARBA" id="ARBA00023145"/>
    </source>
</evidence>
<dbReference type="CDD" id="cd11377">
    <property type="entry name" value="Pro-peptidase_S53"/>
    <property type="match status" value="1"/>
</dbReference>
<accession>A0A9W9QF46</accession>
<dbReference type="Proteomes" id="UP001147695">
    <property type="component" value="Unassembled WGS sequence"/>
</dbReference>
<dbReference type="PANTHER" id="PTHR14218:SF32">
    <property type="entry name" value="TRIPEPTIDYL PEPTIDASE SED3 (AFU_ORTHOLOGUE AFUA_3G08930)"/>
    <property type="match status" value="1"/>
</dbReference>
<feature type="chain" id="PRO_5040964283" description="tripeptidyl-peptidase II" evidence="16">
    <location>
        <begin position="26"/>
        <end position="593"/>
    </location>
</feature>
<evidence type="ECO:0000256" key="4">
    <source>
        <dbReference type="ARBA" id="ARBA00012462"/>
    </source>
</evidence>
<dbReference type="InterPro" id="IPR050819">
    <property type="entry name" value="Tripeptidyl-peptidase_I"/>
</dbReference>
<feature type="active site" description="Charge relay system" evidence="15">
    <location>
        <position position="500"/>
    </location>
</feature>
<dbReference type="InterPro" id="IPR030400">
    <property type="entry name" value="Sedolisin_dom"/>
</dbReference>
<feature type="binding site" evidence="15">
    <location>
        <position position="573"/>
    </location>
    <ligand>
        <name>Ca(2+)</name>
        <dbReference type="ChEBI" id="CHEBI:29108"/>
    </ligand>
</feature>
<proteinExistence type="predicted"/>
<evidence type="ECO:0000256" key="11">
    <source>
        <dbReference type="ARBA" id="ARBA00022837"/>
    </source>
</evidence>
<dbReference type="GO" id="GO:0006508">
    <property type="term" value="P:proteolysis"/>
    <property type="evidence" value="ECO:0007669"/>
    <property type="project" value="UniProtKB-KW"/>
</dbReference>
<feature type="domain" description="Peptidase S53" evidence="17">
    <location>
        <begin position="209"/>
        <end position="593"/>
    </location>
</feature>
<evidence type="ECO:0000256" key="12">
    <source>
        <dbReference type="ARBA" id="ARBA00023026"/>
    </source>
</evidence>
<evidence type="ECO:0000256" key="8">
    <source>
        <dbReference type="ARBA" id="ARBA00022729"/>
    </source>
</evidence>
<dbReference type="SUPFAM" id="SSF52743">
    <property type="entry name" value="Subtilisin-like"/>
    <property type="match status" value="1"/>
</dbReference>
<organism evidence="18 19">
    <name type="scientific">Penicillium brevicompactum</name>
    <dbReference type="NCBI Taxonomy" id="5074"/>
    <lineage>
        <taxon>Eukaryota</taxon>
        <taxon>Fungi</taxon>
        <taxon>Dikarya</taxon>
        <taxon>Ascomycota</taxon>
        <taxon>Pezizomycotina</taxon>
        <taxon>Eurotiomycetes</taxon>
        <taxon>Eurotiomycetidae</taxon>
        <taxon>Eurotiales</taxon>
        <taxon>Aspergillaceae</taxon>
        <taxon>Penicillium</taxon>
    </lineage>
</organism>
<dbReference type="Pfam" id="PF00082">
    <property type="entry name" value="Peptidase_S8"/>
    <property type="match status" value="1"/>
</dbReference>
<keyword evidence="6 15" id="KW-0645">Protease</keyword>
<dbReference type="PROSITE" id="PS51695">
    <property type="entry name" value="SEDOLISIN"/>
    <property type="match status" value="1"/>
</dbReference>
<dbReference type="GO" id="GO:0046872">
    <property type="term" value="F:metal ion binding"/>
    <property type="evidence" value="ECO:0007669"/>
    <property type="project" value="UniProtKB-UniRule"/>
</dbReference>
<sequence>MRVQAPILQALSLWLCCAQIASCIAYPSHQRVEQLNEIPRGWSRGTKPSPTQLIKLRLAITQSNAAEFEQHVIDISTPGHLKYGKHMKRDEVKELLRPSPAISNKILEWLRSENVRSDAIQPDGNWILFTVPINQAEHMLRSEFFYYHNEAQKEPVIRTLGYSVPSDILPYIQLIQPTTRFGNISPRKLTMLKHELATPEQLASGCDEAITPSCLHKLYGIGNVSTTPDRRNRLGVSGFLEQYARHGDLEEFFAHYSPHQTKNNFTVVSINGGKNDQDSDLDSVEANLDIQYSIAMTDQVLTTFYTTAGRGPAVPEIDQPDPANASDEPYLEQLHYLLGLPDDELPAVLTNSYGEHEQGLPASYVNATCNLFAQLGARGVSIIFASGDSGPGNSCLMNDGTNRTRFLAEYPTSCPFVTSVGGTERINPEQATYFSGGGFSEIFSRPSYQDQAIESYLKILGSQWEGLYNPHGRGVPDVATQSTRFVVRDHNRWISVAGTSASAPVFAGIISRLNDARLAQGKPRMGFLNPWLYGEGRLAFKDIVHGRSGGCDGWSGGVSTPRVPNAGWSATEGWDPVTGLGTPSFQELLKLAL</sequence>
<keyword evidence="11 15" id="KW-0106">Calcium</keyword>
<evidence type="ECO:0000256" key="9">
    <source>
        <dbReference type="ARBA" id="ARBA00022801"/>
    </source>
</evidence>
<reference evidence="18" key="2">
    <citation type="journal article" date="2023" name="IMA Fungus">
        <title>Comparative genomic study of the Penicillium genus elucidates a diverse pangenome and 15 lateral gene transfer events.</title>
        <authorList>
            <person name="Petersen C."/>
            <person name="Sorensen T."/>
            <person name="Nielsen M.R."/>
            <person name="Sondergaard T.E."/>
            <person name="Sorensen J.L."/>
            <person name="Fitzpatrick D.A."/>
            <person name="Frisvad J.C."/>
            <person name="Nielsen K.L."/>
        </authorList>
    </citation>
    <scope>NUCLEOTIDE SEQUENCE</scope>
    <source>
        <strain evidence="18">IBT 35673</strain>
    </source>
</reference>
<dbReference type="GO" id="GO:0005576">
    <property type="term" value="C:extracellular region"/>
    <property type="evidence" value="ECO:0007669"/>
    <property type="project" value="UniProtKB-SubCell"/>
</dbReference>
<keyword evidence="7 15" id="KW-0479">Metal-binding</keyword>
<evidence type="ECO:0000256" key="14">
    <source>
        <dbReference type="ARBA" id="ARBA00023180"/>
    </source>
</evidence>
<evidence type="ECO:0000256" key="7">
    <source>
        <dbReference type="ARBA" id="ARBA00022723"/>
    </source>
</evidence>
<dbReference type="SUPFAM" id="SSF54897">
    <property type="entry name" value="Protease propeptides/inhibitors"/>
    <property type="match status" value="1"/>
</dbReference>
<dbReference type="GO" id="GO:0008240">
    <property type="term" value="F:tripeptidyl-peptidase activity"/>
    <property type="evidence" value="ECO:0007669"/>
    <property type="project" value="UniProtKB-EC"/>
</dbReference>
<dbReference type="AlphaFoldDB" id="A0A9W9QF46"/>
<dbReference type="GO" id="GO:0004252">
    <property type="term" value="F:serine-type endopeptidase activity"/>
    <property type="evidence" value="ECO:0007669"/>
    <property type="project" value="UniProtKB-UniRule"/>
</dbReference>
<feature type="signal peptide" evidence="16">
    <location>
        <begin position="1"/>
        <end position="25"/>
    </location>
</feature>
<comment type="caution">
    <text evidence="18">The sequence shown here is derived from an EMBL/GenBank/DDBJ whole genome shotgun (WGS) entry which is preliminary data.</text>
</comment>
<dbReference type="InterPro" id="IPR036852">
    <property type="entry name" value="Peptidase_S8/S53_dom_sf"/>
</dbReference>
<gene>
    <name evidence="18" type="ORF">N7452_007347</name>
</gene>
<keyword evidence="10 15" id="KW-0720">Serine protease</keyword>
<dbReference type="PANTHER" id="PTHR14218">
    <property type="entry name" value="PROTEASE S8 TRIPEPTIDYL PEPTIDASE I CLN2"/>
    <property type="match status" value="1"/>
</dbReference>
<evidence type="ECO:0000256" key="5">
    <source>
        <dbReference type="ARBA" id="ARBA00022525"/>
    </source>
</evidence>
<evidence type="ECO:0000256" key="15">
    <source>
        <dbReference type="PROSITE-ProRule" id="PRU01032"/>
    </source>
</evidence>
<keyword evidence="5" id="KW-0964">Secreted</keyword>
<dbReference type="Pfam" id="PF09286">
    <property type="entry name" value="Pro-kuma_activ"/>
    <property type="match status" value="1"/>
</dbReference>
<feature type="binding site" evidence="15">
    <location>
        <position position="543"/>
    </location>
    <ligand>
        <name>Ca(2+)</name>
        <dbReference type="ChEBI" id="CHEBI:29108"/>
    </ligand>
</feature>
<evidence type="ECO:0000256" key="2">
    <source>
        <dbReference type="ARBA" id="ARBA00002451"/>
    </source>
</evidence>
<dbReference type="SMART" id="SM00944">
    <property type="entry name" value="Pro-kuma_activ"/>
    <property type="match status" value="1"/>
</dbReference>
<keyword evidence="8 16" id="KW-0732">Signal</keyword>
<keyword evidence="12" id="KW-0843">Virulence</keyword>
<evidence type="ECO:0000313" key="19">
    <source>
        <dbReference type="Proteomes" id="UP001147695"/>
    </source>
</evidence>
<keyword evidence="9 15" id="KW-0378">Hydrolase</keyword>
<reference evidence="18" key="1">
    <citation type="submission" date="2022-12" db="EMBL/GenBank/DDBJ databases">
        <authorList>
            <person name="Petersen C."/>
        </authorList>
    </citation>
    <scope>NUCLEOTIDE SEQUENCE</scope>
    <source>
        <strain evidence="18">IBT 35673</strain>
    </source>
</reference>